<dbReference type="EMBL" id="GGMR01011821">
    <property type="protein sequence ID" value="MBY24440.1"/>
    <property type="molecule type" value="Transcribed_RNA"/>
</dbReference>
<name>A0A2S2P4T6_SCHGA</name>
<accession>A0A2S2P4T6</accession>
<organism evidence="1">
    <name type="scientific">Schizaphis graminum</name>
    <name type="common">Green bug aphid</name>
    <dbReference type="NCBI Taxonomy" id="13262"/>
    <lineage>
        <taxon>Eukaryota</taxon>
        <taxon>Metazoa</taxon>
        <taxon>Ecdysozoa</taxon>
        <taxon>Arthropoda</taxon>
        <taxon>Hexapoda</taxon>
        <taxon>Insecta</taxon>
        <taxon>Pterygota</taxon>
        <taxon>Neoptera</taxon>
        <taxon>Paraneoptera</taxon>
        <taxon>Hemiptera</taxon>
        <taxon>Sternorrhyncha</taxon>
        <taxon>Aphidomorpha</taxon>
        <taxon>Aphidoidea</taxon>
        <taxon>Aphididae</taxon>
        <taxon>Aphidini</taxon>
        <taxon>Schizaphis</taxon>
    </lineage>
</organism>
<dbReference type="AlphaFoldDB" id="A0A2S2P4T6"/>
<sequence>MARRTIANNYKMGFDVETLKEDLKNGPKHIFGDHKMCKDYYCKIDKNESVSFSVDTQKVLERVEDVLKPLVRKAPQLITNYISNLAENVMSLVAKFTGGKQISRRKKGSFTHRTYGVVLDFQYGPDWTHKTWKKTTLISPFSPLRKFAEKTNKQMDYKRKSLYNSFMDSSKNKKVKIIQKSGEEDYGEYCQ</sequence>
<evidence type="ECO:0000313" key="1">
    <source>
        <dbReference type="EMBL" id="MBY24440.1"/>
    </source>
</evidence>
<reference evidence="1" key="1">
    <citation type="submission" date="2018-04" db="EMBL/GenBank/DDBJ databases">
        <title>Transcriptome of Schizaphis graminum biotype I.</title>
        <authorList>
            <person name="Scully E.D."/>
            <person name="Geib S.M."/>
            <person name="Palmer N.A."/>
            <person name="Koch K."/>
            <person name="Bradshaw J."/>
            <person name="Heng-Moss T."/>
            <person name="Sarath G."/>
        </authorList>
    </citation>
    <scope>NUCLEOTIDE SEQUENCE</scope>
</reference>
<proteinExistence type="predicted"/>
<protein>
    <submittedName>
        <fullName evidence="1">Uncharacterized protein</fullName>
    </submittedName>
</protein>
<gene>
    <name evidence="1" type="ORF">g.114425</name>
</gene>